<evidence type="ECO:0000259" key="1">
    <source>
        <dbReference type="PROSITE" id="PS51194"/>
    </source>
</evidence>
<dbReference type="SMART" id="SM00490">
    <property type="entry name" value="HELICc"/>
    <property type="match status" value="1"/>
</dbReference>
<comment type="caution">
    <text evidence="2">The sequence shown here is derived from an EMBL/GenBank/DDBJ whole genome shotgun (WGS) entry which is preliminary data.</text>
</comment>
<dbReference type="PANTHER" id="PTHR47962:SF5">
    <property type="entry name" value="ATP-DEPENDENT HELICASE LHR-RELATED"/>
    <property type="match status" value="1"/>
</dbReference>
<dbReference type="Gene3D" id="3.40.50.300">
    <property type="entry name" value="P-loop containing nucleotide triphosphate hydrolases"/>
    <property type="match status" value="1"/>
</dbReference>
<reference evidence="2" key="2">
    <citation type="journal article" date="2014" name="ISME J.">
        <title>Microbial stratification in low pH oxic and suboxic macroscopic growths along an acid mine drainage.</title>
        <authorList>
            <person name="Mendez-Garcia C."/>
            <person name="Mesa V."/>
            <person name="Sprenger R.R."/>
            <person name="Richter M."/>
            <person name="Diez M.S."/>
            <person name="Solano J."/>
            <person name="Bargiela R."/>
            <person name="Golyshina O.V."/>
            <person name="Manteca A."/>
            <person name="Ramos J.L."/>
            <person name="Gallego J.R."/>
            <person name="Llorente I."/>
            <person name="Martins Dos Santos V.A."/>
            <person name="Jensen O.N."/>
            <person name="Pelaez A.I."/>
            <person name="Sanchez J."/>
            <person name="Ferrer M."/>
        </authorList>
    </citation>
    <scope>NUCLEOTIDE SEQUENCE</scope>
</reference>
<dbReference type="Pfam" id="PF00271">
    <property type="entry name" value="Helicase_C"/>
    <property type="match status" value="1"/>
</dbReference>
<sequence length="173" mass="19044">HVLFPKELKHKDEKLMETFGLDAQSAARLEVIAEEIKSGTSTLIFANTRQIVEALGSRLTYMEKEKPFGGIGVHHSSIEKSERIRMESDFKNGEIKGLIATSSLELGIDIGSIKKVLQYGSPRQALRLIQRVGRSGHSTYGKPIGKILSTGIMDTIEATAVAMNSMDHAIETY</sequence>
<dbReference type="AlphaFoldDB" id="T0YTA1"/>
<keyword evidence="2" id="KW-0378">Hydrolase</keyword>
<reference evidence="2" key="1">
    <citation type="submission" date="2013-08" db="EMBL/GenBank/DDBJ databases">
        <authorList>
            <person name="Mendez C."/>
            <person name="Richter M."/>
            <person name="Ferrer M."/>
            <person name="Sanchez J."/>
        </authorList>
    </citation>
    <scope>NUCLEOTIDE SEQUENCE</scope>
</reference>
<proteinExistence type="predicted"/>
<protein>
    <submittedName>
        <fullName evidence="2">ATP-dependent helicase</fullName>
    </submittedName>
</protein>
<dbReference type="GO" id="GO:0016887">
    <property type="term" value="F:ATP hydrolysis activity"/>
    <property type="evidence" value="ECO:0007669"/>
    <property type="project" value="TreeGrafter"/>
</dbReference>
<keyword evidence="2" id="KW-0547">Nucleotide-binding</keyword>
<dbReference type="PANTHER" id="PTHR47962">
    <property type="entry name" value="ATP-DEPENDENT HELICASE LHR-RELATED-RELATED"/>
    <property type="match status" value="1"/>
</dbReference>
<keyword evidence="2" id="KW-0347">Helicase</keyword>
<gene>
    <name evidence="2" type="ORF">B2A_11330</name>
</gene>
<dbReference type="EMBL" id="AUZZ01008172">
    <property type="protein sequence ID" value="EQD38811.1"/>
    <property type="molecule type" value="Genomic_DNA"/>
</dbReference>
<dbReference type="InterPro" id="IPR001650">
    <property type="entry name" value="Helicase_C-like"/>
</dbReference>
<accession>T0YTA1</accession>
<dbReference type="GO" id="GO:0004386">
    <property type="term" value="F:helicase activity"/>
    <property type="evidence" value="ECO:0007669"/>
    <property type="project" value="UniProtKB-KW"/>
</dbReference>
<dbReference type="InterPro" id="IPR027417">
    <property type="entry name" value="P-loop_NTPase"/>
</dbReference>
<dbReference type="PROSITE" id="PS51194">
    <property type="entry name" value="HELICASE_CTER"/>
    <property type="match status" value="1"/>
</dbReference>
<dbReference type="SUPFAM" id="SSF52540">
    <property type="entry name" value="P-loop containing nucleoside triphosphate hydrolases"/>
    <property type="match status" value="1"/>
</dbReference>
<feature type="domain" description="Helicase C-terminal" evidence="1">
    <location>
        <begin position="28"/>
        <end position="173"/>
    </location>
</feature>
<dbReference type="InterPro" id="IPR052511">
    <property type="entry name" value="ATP-dep_Helicase"/>
</dbReference>
<name>T0YTA1_9ZZZZ</name>
<feature type="non-terminal residue" evidence="2">
    <location>
        <position position="1"/>
    </location>
</feature>
<evidence type="ECO:0000313" key="2">
    <source>
        <dbReference type="EMBL" id="EQD38811.1"/>
    </source>
</evidence>
<keyword evidence="2" id="KW-0067">ATP-binding</keyword>
<dbReference type="GO" id="GO:0003677">
    <property type="term" value="F:DNA binding"/>
    <property type="evidence" value="ECO:0007669"/>
    <property type="project" value="TreeGrafter"/>
</dbReference>
<organism evidence="2">
    <name type="scientific">mine drainage metagenome</name>
    <dbReference type="NCBI Taxonomy" id="410659"/>
    <lineage>
        <taxon>unclassified sequences</taxon>
        <taxon>metagenomes</taxon>
        <taxon>ecological metagenomes</taxon>
    </lineage>
</organism>
<feature type="non-terminal residue" evidence="2">
    <location>
        <position position="173"/>
    </location>
</feature>